<keyword evidence="6 12" id="KW-0479">Metal-binding</keyword>
<dbReference type="CDD" id="cd00672">
    <property type="entry name" value="CysRS_core"/>
    <property type="match status" value="1"/>
</dbReference>
<dbReference type="GO" id="GO:0008270">
    <property type="term" value="F:zinc ion binding"/>
    <property type="evidence" value="ECO:0007669"/>
    <property type="project" value="UniProtKB-UniRule"/>
</dbReference>
<feature type="short sequence motif" description="'HIGH' region" evidence="12">
    <location>
        <begin position="30"/>
        <end position="40"/>
    </location>
</feature>
<evidence type="ECO:0000256" key="3">
    <source>
        <dbReference type="ARBA" id="ARBA00011245"/>
    </source>
</evidence>
<keyword evidence="15" id="KW-1185">Reference proteome</keyword>
<keyword evidence="4 12" id="KW-0963">Cytoplasm</keyword>
<evidence type="ECO:0000256" key="7">
    <source>
        <dbReference type="ARBA" id="ARBA00022741"/>
    </source>
</evidence>
<feature type="binding site" evidence="12">
    <location>
        <position position="238"/>
    </location>
    <ligand>
        <name>Zn(2+)</name>
        <dbReference type="ChEBI" id="CHEBI:29105"/>
    </ligand>
</feature>
<evidence type="ECO:0000256" key="5">
    <source>
        <dbReference type="ARBA" id="ARBA00022598"/>
    </source>
</evidence>
<keyword evidence="8 12" id="KW-0862">Zinc</keyword>
<evidence type="ECO:0000313" key="14">
    <source>
        <dbReference type="EMBL" id="PKQ76094.1"/>
    </source>
</evidence>
<comment type="catalytic activity">
    <reaction evidence="12">
        <text>tRNA(Cys) + L-cysteine + ATP = L-cysteinyl-tRNA(Cys) + AMP + diphosphate</text>
        <dbReference type="Rhea" id="RHEA:17773"/>
        <dbReference type="Rhea" id="RHEA-COMP:9661"/>
        <dbReference type="Rhea" id="RHEA-COMP:9679"/>
        <dbReference type="ChEBI" id="CHEBI:30616"/>
        <dbReference type="ChEBI" id="CHEBI:33019"/>
        <dbReference type="ChEBI" id="CHEBI:35235"/>
        <dbReference type="ChEBI" id="CHEBI:78442"/>
        <dbReference type="ChEBI" id="CHEBI:78517"/>
        <dbReference type="ChEBI" id="CHEBI:456215"/>
        <dbReference type="EC" id="6.1.1.16"/>
    </reaction>
</comment>
<evidence type="ECO:0000256" key="4">
    <source>
        <dbReference type="ARBA" id="ARBA00022490"/>
    </source>
</evidence>
<feature type="binding site" evidence="12">
    <location>
        <position position="234"/>
    </location>
    <ligand>
        <name>Zn(2+)</name>
        <dbReference type="ChEBI" id="CHEBI:29105"/>
    </ligand>
</feature>
<evidence type="ECO:0000256" key="10">
    <source>
        <dbReference type="ARBA" id="ARBA00022917"/>
    </source>
</evidence>
<dbReference type="NCBIfam" id="TIGR00435">
    <property type="entry name" value="cysS"/>
    <property type="match status" value="1"/>
</dbReference>
<dbReference type="Gene3D" id="1.20.120.1910">
    <property type="entry name" value="Cysteine-tRNA ligase, C-terminal anti-codon recognition domain"/>
    <property type="match status" value="1"/>
</dbReference>
<dbReference type="Proteomes" id="UP000233467">
    <property type="component" value="Unassembled WGS sequence"/>
</dbReference>
<accession>A0A2N3IV35</accession>
<evidence type="ECO:0000256" key="9">
    <source>
        <dbReference type="ARBA" id="ARBA00022840"/>
    </source>
</evidence>
<dbReference type="EMBL" id="NQMM01000038">
    <property type="protein sequence ID" value="PKQ76094.1"/>
    <property type="molecule type" value="Genomic_DNA"/>
</dbReference>
<dbReference type="CDD" id="cd07963">
    <property type="entry name" value="Anticodon_Ia_Cys"/>
    <property type="match status" value="1"/>
</dbReference>
<dbReference type="PANTHER" id="PTHR10890:SF3">
    <property type="entry name" value="CYSTEINE--TRNA LIGASE, CYTOPLASMIC"/>
    <property type="match status" value="1"/>
</dbReference>
<feature type="binding site" evidence="12">
    <location>
        <position position="28"/>
    </location>
    <ligand>
        <name>Zn(2+)</name>
        <dbReference type="ChEBI" id="CHEBI:29105"/>
    </ligand>
</feature>
<dbReference type="FunFam" id="3.40.50.620:FF:000009">
    <property type="entry name" value="Cysteine--tRNA ligase"/>
    <property type="match status" value="1"/>
</dbReference>
<dbReference type="RefSeq" id="WP_101325129.1">
    <property type="nucleotide sequence ID" value="NZ_NQMM01000038.1"/>
</dbReference>
<evidence type="ECO:0000259" key="13">
    <source>
        <dbReference type="SMART" id="SM00840"/>
    </source>
</evidence>
<feature type="binding site" evidence="12">
    <location>
        <position position="269"/>
    </location>
    <ligand>
        <name>ATP</name>
        <dbReference type="ChEBI" id="CHEBI:30616"/>
    </ligand>
</feature>
<name>A0A2N3IV35_AERSO</name>
<comment type="similarity">
    <text evidence="2 12">Belongs to the class-I aminoacyl-tRNA synthetase family.</text>
</comment>
<dbReference type="GO" id="GO:0005829">
    <property type="term" value="C:cytosol"/>
    <property type="evidence" value="ECO:0007669"/>
    <property type="project" value="TreeGrafter"/>
</dbReference>
<keyword evidence="11 12" id="KW-0030">Aminoacyl-tRNA synthetase</keyword>
<evidence type="ECO:0000256" key="12">
    <source>
        <dbReference type="HAMAP-Rule" id="MF_00041"/>
    </source>
</evidence>
<dbReference type="GO" id="GO:0006423">
    <property type="term" value="P:cysteinyl-tRNA aminoacylation"/>
    <property type="evidence" value="ECO:0007669"/>
    <property type="project" value="UniProtKB-UniRule"/>
</dbReference>
<gene>
    <name evidence="12" type="primary">cysS</name>
    <name evidence="14" type="ORF">CJP16_13695</name>
</gene>
<comment type="caution">
    <text evidence="14">The sequence shown here is derived from an EMBL/GenBank/DDBJ whole genome shotgun (WGS) entry which is preliminary data.</text>
</comment>
<dbReference type="GO" id="GO:0005524">
    <property type="term" value="F:ATP binding"/>
    <property type="evidence" value="ECO:0007669"/>
    <property type="project" value="UniProtKB-UniRule"/>
</dbReference>
<dbReference type="Pfam" id="PF01406">
    <property type="entry name" value="tRNA-synt_1e"/>
    <property type="match status" value="1"/>
</dbReference>
<organism evidence="14 15">
    <name type="scientific">Aeromonas sobria</name>
    <dbReference type="NCBI Taxonomy" id="646"/>
    <lineage>
        <taxon>Bacteria</taxon>
        <taxon>Pseudomonadati</taxon>
        <taxon>Pseudomonadota</taxon>
        <taxon>Gammaproteobacteria</taxon>
        <taxon>Aeromonadales</taxon>
        <taxon>Aeromonadaceae</taxon>
        <taxon>Aeromonas</taxon>
    </lineage>
</organism>
<dbReference type="HAMAP" id="MF_00041">
    <property type="entry name" value="Cys_tRNA_synth"/>
    <property type="match status" value="1"/>
</dbReference>
<reference evidence="14 15" key="1">
    <citation type="journal article" date="2017" name="Front. Microbiol.">
        <title>Strong Genomic and Phenotypic Heterogeneity in the Aeromonas sobria Species Complex.</title>
        <authorList>
            <person name="Gauthier J."/>
            <person name="Vincent A.T."/>
            <person name="Charette S.J."/>
            <person name="Derome N."/>
        </authorList>
    </citation>
    <scope>NUCLEOTIDE SEQUENCE [LARGE SCALE GENOMIC DNA]</scope>
    <source>
        <strain evidence="14 15">TM18</strain>
    </source>
</reference>
<dbReference type="Gene3D" id="3.40.50.620">
    <property type="entry name" value="HUPs"/>
    <property type="match status" value="1"/>
</dbReference>
<evidence type="ECO:0000256" key="1">
    <source>
        <dbReference type="ARBA" id="ARBA00004496"/>
    </source>
</evidence>
<dbReference type="SUPFAM" id="SSF52374">
    <property type="entry name" value="Nucleotidylyl transferase"/>
    <property type="match status" value="1"/>
</dbReference>
<protein>
    <recommendedName>
        <fullName evidence="12">Cysteine--tRNA ligase</fullName>
        <ecNumber evidence="12">6.1.1.16</ecNumber>
    </recommendedName>
    <alternativeName>
        <fullName evidence="12">Cysteinyl-tRNA synthetase</fullName>
        <shortName evidence="12">CysRS</shortName>
    </alternativeName>
</protein>
<evidence type="ECO:0000313" key="15">
    <source>
        <dbReference type="Proteomes" id="UP000233467"/>
    </source>
</evidence>
<dbReference type="AlphaFoldDB" id="A0A2N3IV35"/>
<feature type="short sequence motif" description="'KMSKS' region" evidence="12">
    <location>
        <begin position="266"/>
        <end position="270"/>
    </location>
</feature>
<dbReference type="PANTHER" id="PTHR10890">
    <property type="entry name" value="CYSTEINYL-TRNA SYNTHETASE"/>
    <property type="match status" value="1"/>
</dbReference>
<dbReference type="GO" id="GO:0004817">
    <property type="term" value="F:cysteine-tRNA ligase activity"/>
    <property type="evidence" value="ECO:0007669"/>
    <property type="project" value="UniProtKB-UniRule"/>
</dbReference>
<proteinExistence type="inferred from homology"/>
<keyword evidence="5 12" id="KW-0436">Ligase</keyword>
<comment type="subunit">
    <text evidence="3 12">Monomer.</text>
</comment>
<comment type="cofactor">
    <cofactor evidence="12">
        <name>Zn(2+)</name>
        <dbReference type="ChEBI" id="CHEBI:29105"/>
    </cofactor>
    <text evidence="12">Binds 1 zinc ion per subunit.</text>
</comment>
<evidence type="ECO:0000256" key="11">
    <source>
        <dbReference type="ARBA" id="ARBA00023146"/>
    </source>
</evidence>
<keyword evidence="9 12" id="KW-0067">ATP-binding</keyword>
<dbReference type="InterPro" id="IPR056411">
    <property type="entry name" value="CysS_C"/>
</dbReference>
<dbReference type="InterPro" id="IPR009080">
    <property type="entry name" value="tRNAsynth_Ia_anticodon-bd"/>
</dbReference>
<sequence>MLKIYNTLTRQKEQFKPIHPGKVGMYVCGVTIYDHCHIGHGRTFVSFDVVARYLRYSGYQLNYVRNITDVDDKIIKRAAETRVTCDDLTERLIGDMHADFDALGMVRPDIEPRATQHIEEIIELVESLLAKDHAYVADNGDVMFIVESYADYGKLSGQDLEQLQAGARVDVVDAKRNPLDFVLWKMSKPGEPTWESPWGPGRPGWHIECSAMNSKHLGNHFDIHGGGSDLQFPHHENEIAQSCCAHGGDYVNTWMHSGMVMVDKEKMSKSLGNFFTIRDVLAHFDAETVRYFLMSGHYRSQLNYSEDNLKQARTALERMYTALRDLPVVAAAGGDEQVARFKEAMDDDFNTPEAYSALFDLVREINRQKAEDITVAAGLGARLRELGAVLGILQQDPDAFLKGDEADDEVAEIEQLIAQRNQARADKNWAAADAARNRLTEMGIVLEDSAGKTSWRRA</sequence>
<comment type="subcellular location">
    <subcellularLocation>
        <location evidence="1 12">Cytoplasm</location>
    </subcellularLocation>
</comment>
<evidence type="ECO:0000256" key="6">
    <source>
        <dbReference type="ARBA" id="ARBA00022723"/>
    </source>
</evidence>
<dbReference type="InterPro" id="IPR015803">
    <property type="entry name" value="Cys-tRNA-ligase"/>
</dbReference>
<feature type="binding site" evidence="12">
    <location>
        <position position="209"/>
    </location>
    <ligand>
        <name>Zn(2+)</name>
        <dbReference type="ChEBI" id="CHEBI:29105"/>
    </ligand>
</feature>
<dbReference type="PRINTS" id="PR00983">
    <property type="entry name" value="TRNASYNTHCYS"/>
</dbReference>
<keyword evidence="10 12" id="KW-0648">Protein biosynthesis</keyword>
<dbReference type="InterPro" id="IPR015273">
    <property type="entry name" value="Cys-tRNA-synt_Ia_DALR"/>
</dbReference>
<dbReference type="Pfam" id="PF09190">
    <property type="entry name" value="DALR_2"/>
    <property type="match status" value="1"/>
</dbReference>
<dbReference type="SMART" id="SM00840">
    <property type="entry name" value="DALR_2"/>
    <property type="match status" value="1"/>
</dbReference>
<keyword evidence="7 12" id="KW-0547">Nucleotide-binding</keyword>
<dbReference type="SUPFAM" id="SSF47323">
    <property type="entry name" value="Anticodon-binding domain of a subclass of class I aminoacyl-tRNA synthetases"/>
    <property type="match status" value="1"/>
</dbReference>
<dbReference type="InterPro" id="IPR014729">
    <property type="entry name" value="Rossmann-like_a/b/a_fold"/>
</dbReference>
<dbReference type="EC" id="6.1.1.16" evidence="12"/>
<dbReference type="InterPro" id="IPR024909">
    <property type="entry name" value="Cys-tRNA/MSH_ligase"/>
</dbReference>
<evidence type="ECO:0000256" key="8">
    <source>
        <dbReference type="ARBA" id="ARBA00022833"/>
    </source>
</evidence>
<dbReference type="InterPro" id="IPR032678">
    <property type="entry name" value="tRNA-synt_1_cat_dom"/>
</dbReference>
<evidence type="ECO:0000256" key="2">
    <source>
        <dbReference type="ARBA" id="ARBA00005594"/>
    </source>
</evidence>
<feature type="domain" description="Cysteinyl-tRNA synthetase class Ia DALR" evidence="13">
    <location>
        <begin position="340"/>
        <end position="401"/>
    </location>
</feature>
<dbReference type="Pfam" id="PF23493">
    <property type="entry name" value="CysS_C"/>
    <property type="match status" value="1"/>
</dbReference>